<keyword evidence="3" id="KW-1185">Reference proteome</keyword>
<feature type="transmembrane region" description="Helical" evidence="1">
    <location>
        <begin position="106"/>
        <end position="130"/>
    </location>
</feature>
<accession>V2WHC7</accession>
<sequence length="357" mass="39644">MPDYAAVLSAYLANVVVESFLYGVFLVLDIGSIIFIYYFPLNNVTKKGSNFRRAQVAVKKPMFLGAIALFVTITGHWICTVLRLFRAVVYSETGPLMYYVDVSQDLYIIKLGFVGASLIIGDSMLIYRLWAIWARNYYVIIIPVLALIGLIVCGVSLTRNYAQYTPEQIPFSPVMGAWVFGFMTFTMLTNVYSSILIGYQIWRMRPQSPRYAGAIRVGSNNLSSALIVFIESTMLYTFWTTAFIANYAVLGVGTVIIADCWAVIAGISFSFINVRIRLGWARNPSAMPSTTPTRRQHHSAANMRGTSFALPMQPLTVHIHQVKDTLPTDSIGFPGVGGFDSSVQKDESRASQDGIHA</sequence>
<feature type="transmembrane region" description="Helical" evidence="1">
    <location>
        <begin position="62"/>
        <end position="86"/>
    </location>
</feature>
<dbReference type="KEGG" id="mrr:Moror_16623"/>
<name>V2WHC7_MONRO</name>
<evidence type="ECO:0000313" key="2">
    <source>
        <dbReference type="EMBL" id="ESK86243.1"/>
    </source>
</evidence>
<reference evidence="2 3" key="1">
    <citation type="journal article" date="2014" name="BMC Genomics">
        <title>Genome and secretome analysis of the hemibiotrophic fungal pathogen, Moniliophthora roreri, which causes frosty pod rot disease of cacao: mechanisms of the biotrophic and necrotrophic phases.</title>
        <authorList>
            <person name="Meinhardt L.W."/>
            <person name="Costa G.G.L."/>
            <person name="Thomazella D.P.T."/>
            <person name="Teixeira P.J.P.L."/>
            <person name="Carazzolle M.F."/>
            <person name="Schuster S.C."/>
            <person name="Carlson J.E."/>
            <person name="Guiltinan M.J."/>
            <person name="Mieczkowski P."/>
            <person name="Farmer A."/>
            <person name="Ramaraj T."/>
            <person name="Crozier J."/>
            <person name="Davis R.E."/>
            <person name="Shao J."/>
            <person name="Melnick R.L."/>
            <person name="Pereira G.A.G."/>
            <person name="Bailey B.A."/>
        </authorList>
    </citation>
    <scope>NUCLEOTIDE SEQUENCE [LARGE SCALE GENOMIC DNA]</scope>
    <source>
        <strain evidence="2 3">MCA 2997</strain>
    </source>
</reference>
<feature type="transmembrane region" description="Helical" evidence="1">
    <location>
        <begin position="245"/>
        <end position="272"/>
    </location>
</feature>
<evidence type="ECO:0000256" key="1">
    <source>
        <dbReference type="SAM" id="Phobius"/>
    </source>
</evidence>
<gene>
    <name evidence="2" type="ORF">Moror_16623</name>
</gene>
<keyword evidence="1" id="KW-1133">Transmembrane helix</keyword>
<evidence type="ECO:0000313" key="3">
    <source>
        <dbReference type="Proteomes" id="UP000017559"/>
    </source>
</evidence>
<protein>
    <submittedName>
        <fullName evidence="2">Uncharacterized protein</fullName>
    </submittedName>
</protein>
<keyword evidence="1" id="KW-0812">Transmembrane</keyword>
<feature type="transmembrane region" description="Helical" evidence="1">
    <location>
        <begin position="137"/>
        <end position="157"/>
    </location>
</feature>
<dbReference type="HOGENOM" id="CLU_044614_3_0_1"/>
<feature type="transmembrane region" description="Helical" evidence="1">
    <location>
        <begin position="177"/>
        <end position="202"/>
    </location>
</feature>
<dbReference type="Proteomes" id="UP000017559">
    <property type="component" value="Unassembled WGS sequence"/>
</dbReference>
<organism evidence="2 3">
    <name type="scientific">Moniliophthora roreri (strain MCA 2997)</name>
    <name type="common">Cocoa frosty pod rot fungus</name>
    <name type="synonym">Crinipellis roreri</name>
    <dbReference type="NCBI Taxonomy" id="1381753"/>
    <lineage>
        <taxon>Eukaryota</taxon>
        <taxon>Fungi</taxon>
        <taxon>Dikarya</taxon>
        <taxon>Basidiomycota</taxon>
        <taxon>Agaricomycotina</taxon>
        <taxon>Agaricomycetes</taxon>
        <taxon>Agaricomycetidae</taxon>
        <taxon>Agaricales</taxon>
        <taxon>Marasmiineae</taxon>
        <taxon>Marasmiaceae</taxon>
        <taxon>Moniliophthora</taxon>
    </lineage>
</organism>
<feature type="transmembrane region" description="Helical" evidence="1">
    <location>
        <begin position="20"/>
        <end position="41"/>
    </location>
</feature>
<dbReference type="EMBL" id="AWSO01000953">
    <property type="protein sequence ID" value="ESK86243.1"/>
    <property type="molecule type" value="Genomic_DNA"/>
</dbReference>
<dbReference type="AlphaFoldDB" id="V2WHC7"/>
<feature type="transmembrane region" description="Helical" evidence="1">
    <location>
        <begin position="222"/>
        <end position="239"/>
    </location>
</feature>
<keyword evidence="1" id="KW-0472">Membrane</keyword>
<proteinExistence type="predicted"/>
<comment type="caution">
    <text evidence="2">The sequence shown here is derived from an EMBL/GenBank/DDBJ whole genome shotgun (WGS) entry which is preliminary data.</text>
</comment>
<dbReference type="OrthoDB" id="3250682at2759"/>